<sequence length="64" mass="6931">MGFGEFKGRLQDLGKAHGDKIEQGLDEVAEAAKGKFGHEDQIDKAVEKGKEFLGGDDQSPGEQR</sequence>
<keyword evidence="2" id="KW-1185">Reference proteome</keyword>
<proteinExistence type="predicted"/>
<dbReference type="Pfam" id="PF14013">
    <property type="entry name" value="MT0933_antitox"/>
    <property type="match status" value="1"/>
</dbReference>
<organism evidence="1 2">
    <name type="scientific">Saccharopolyspora shandongensis</name>
    <dbReference type="NCBI Taxonomy" id="418495"/>
    <lineage>
        <taxon>Bacteria</taxon>
        <taxon>Bacillati</taxon>
        <taxon>Actinomycetota</taxon>
        <taxon>Actinomycetes</taxon>
        <taxon>Pseudonocardiales</taxon>
        <taxon>Pseudonocardiaceae</taxon>
        <taxon>Saccharopolyspora</taxon>
    </lineage>
</organism>
<accession>A0A1H3FJA2</accession>
<dbReference type="OrthoDB" id="3579262at2"/>
<dbReference type="STRING" id="418495.SAMN05216215_101742"/>
<evidence type="ECO:0000313" key="2">
    <source>
        <dbReference type="Proteomes" id="UP000199529"/>
    </source>
</evidence>
<reference evidence="2" key="1">
    <citation type="submission" date="2016-10" db="EMBL/GenBank/DDBJ databases">
        <authorList>
            <person name="Varghese N."/>
            <person name="Submissions S."/>
        </authorList>
    </citation>
    <scope>NUCLEOTIDE SEQUENCE [LARGE SCALE GENOMIC DNA]</scope>
    <source>
        <strain evidence="2">CGMCC 4.3530</strain>
    </source>
</reference>
<dbReference type="EMBL" id="FNOK01000017">
    <property type="protein sequence ID" value="SDX91132.1"/>
    <property type="molecule type" value="Genomic_DNA"/>
</dbReference>
<dbReference type="Proteomes" id="UP000199529">
    <property type="component" value="Unassembled WGS sequence"/>
</dbReference>
<dbReference type="AlphaFoldDB" id="A0A1H3FJA2"/>
<evidence type="ECO:0000313" key="1">
    <source>
        <dbReference type="EMBL" id="SDX91132.1"/>
    </source>
</evidence>
<name>A0A1H3FJA2_9PSEU</name>
<gene>
    <name evidence="1" type="ORF">SAMN05216215_101742</name>
</gene>
<dbReference type="RefSeq" id="WP_093267242.1">
    <property type="nucleotide sequence ID" value="NZ_FNOK01000017.1"/>
</dbReference>
<dbReference type="InterPro" id="IPR028037">
    <property type="entry name" value="Antitoxin_Rv0909/MT0933"/>
</dbReference>
<protein>
    <submittedName>
        <fullName evidence="1">MT0933-like antitoxin protein</fullName>
    </submittedName>
</protein>